<accession>A0A7Y6TWX5</accession>
<dbReference type="Proteomes" id="UP000529637">
    <property type="component" value="Unassembled WGS sequence"/>
</dbReference>
<evidence type="ECO:0000256" key="2">
    <source>
        <dbReference type="SAM" id="SignalP"/>
    </source>
</evidence>
<feature type="chain" id="PRO_5030878827" evidence="2">
    <location>
        <begin position="25"/>
        <end position="157"/>
    </location>
</feature>
<comment type="caution">
    <text evidence="3">The sequence shown here is derived from an EMBL/GenBank/DDBJ whole genome shotgun (WGS) entry which is preliminary data.</text>
</comment>
<evidence type="ECO:0000256" key="1">
    <source>
        <dbReference type="SAM" id="MobiDB-lite"/>
    </source>
</evidence>
<evidence type="ECO:0000313" key="4">
    <source>
        <dbReference type="Proteomes" id="UP000529637"/>
    </source>
</evidence>
<keyword evidence="4" id="KW-1185">Reference proteome</keyword>
<dbReference type="Pfam" id="PF11776">
    <property type="entry name" value="RcnB"/>
    <property type="match status" value="1"/>
</dbReference>
<dbReference type="Gene3D" id="3.10.450.160">
    <property type="entry name" value="inner membrane protein cigr"/>
    <property type="match status" value="1"/>
</dbReference>
<dbReference type="RefSeq" id="WP_176069377.1">
    <property type="nucleotide sequence ID" value="NZ_JABWMJ010000005.1"/>
</dbReference>
<feature type="signal peptide" evidence="2">
    <location>
        <begin position="1"/>
        <end position="24"/>
    </location>
</feature>
<dbReference type="AlphaFoldDB" id="A0A7Y6TWX5"/>
<sequence length="157" mass="18426">MKTRKIVSSIAALALMLGSAATLAQPRGDHDRGGRDRGSDMRRGGDHDRGDHDRGDRGRSYTRDRDDRGDRRGRDGDRWREARRDNWSDQRRFEQRREWHRGGRLPPEYRTRHYVVDDWRGHRLRQPPRGYHWVQHGSDYLLVAIASGVIADLIINH</sequence>
<gene>
    <name evidence="3" type="ORF">HQN59_12230</name>
</gene>
<protein>
    <submittedName>
        <fullName evidence="3">RcnB family protein</fullName>
    </submittedName>
</protein>
<reference evidence="3 4" key="1">
    <citation type="submission" date="2020-06" db="EMBL/GenBank/DDBJ databases">
        <title>Schlegella sp. ID0723 isolated from air conditioner.</title>
        <authorList>
            <person name="Kim D.Y."/>
            <person name="Kim D.-U."/>
        </authorList>
    </citation>
    <scope>NUCLEOTIDE SEQUENCE [LARGE SCALE GENOMIC DNA]</scope>
    <source>
        <strain evidence="3 4">ID0723</strain>
    </source>
</reference>
<dbReference type="InterPro" id="IPR024572">
    <property type="entry name" value="RcnB"/>
</dbReference>
<feature type="compositionally biased region" description="Basic and acidic residues" evidence="1">
    <location>
        <begin position="27"/>
        <end position="95"/>
    </location>
</feature>
<proteinExistence type="predicted"/>
<dbReference type="EMBL" id="JABWMJ010000005">
    <property type="protein sequence ID" value="NUZ06530.1"/>
    <property type="molecule type" value="Genomic_DNA"/>
</dbReference>
<name>A0A7Y6TWX5_9BURK</name>
<organism evidence="3 4">
    <name type="scientific">Piscinibacter koreensis</name>
    <dbReference type="NCBI Taxonomy" id="2742824"/>
    <lineage>
        <taxon>Bacteria</taxon>
        <taxon>Pseudomonadati</taxon>
        <taxon>Pseudomonadota</taxon>
        <taxon>Betaproteobacteria</taxon>
        <taxon>Burkholderiales</taxon>
        <taxon>Sphaerotilaceae</taxon>
        <taxon>Piscinibacter</taxon>
    </lineage>
</organism>
<evidence type="ECO:0000313" key="3">
    <source>
        <dbReference type="EMBL" id="NUZ06530.1"/>
    </source>
</evidence>
<feature type="region of interest" description="Disordered" evidence="1">
    <location>
        <begin position="23"/>
        <end position="95"/>
    </location>
</feature>
<keyword evidence="2" id="KW-0732">Signal</keyword>